<evidence type="ECO:0000256" key="2">
    <source>
        <dbReference type="SAM" id="MobiDB-lite"/>
    </source>
</evidence>
<dbReference type="SUPFAM" id="SSF158499">
    <property type="entry name" value="DnaD domain-like"/>
    <property type="match status" value="1"/>
</dbReference>
<feature type="domain" description="DnaD N-terminal" evidence="4">
    <location>
        <begin position="16"/>
        <end position="114"/>
    </location>
</feature>
<dbReference type="RefSeq" id="WP_161903257.1">
    <property type="nucleotide sequence ID" value="NZ_MAEL01000057.1"/>
</dbReference>
<name>A0ABQ6YWB7_9ENTE</name>
<evidence type="ECO:0000259" key="3">
    <source>
        <dbReference type="Pfam" id="PF07261"/>
    </source>
</evidence>
<dbReference type="InterPro" id="IPR036388">
    <property type="entry name" value="WH-like_DNA-bd_sf"/>
</dbReference>
<organism evidence="5 6">
    <name type="scientific">Candidatus Enterococcus willemsii</name>
    <dbReference type="NCBI Taxonomy" id="1857215"/>
    <lineage>
        <taxon>Bacteria</taxon>
        <taxon>Bacillati</taxon>
        <taxon>Bacillota</taxon>
        <taxon>Bacilli</taxon>
        <taxon>Lactobacillales</taxon>
        <taxon>Enterococcaceae</taxon>
        <taxon>Enterococcus</taxon>
    </lineage>
</organism>
<accession>A0ABQ6YWB7</accession>
<dbReference type="Proteomes" id="UP000782705">
    <property type="component" value="Unassembled WGS sequence"/>
</dbReference>
<dbReference type="Pfam" id="PF21984">
    <property type="entry name" value="DnaD_N"/>
    <property type="match status" value="1"/>
</dbReference>
<sequence length="231" mass="27695">MISLQEYLSKGQTVLSNILIENYRHLGMTNDEFLLWIQLYRYHEAGDEFPDLIPISKNMGITQQDIYQLLNQLVQKNVIMIESKRSTDGRITDYYDFSPIFEKLRVLLKQQQNQAENQQFERQVQHLYQMFEAEFGRPLSPIEYQRIGQWLEEDQYQPELVQLALKEAVLNQAYSLNYIDRILISWERKNIHSTAQVEEEQKRRKRQLLQKAPTSEKKLPKISMHNWLDEE</sequence>
<dbReference type="Gene3D" id="1.10.10.10">
    <property type="entry name" value="Winged helix-like DNA-binding domain superfamily/Winged helix DNA-binding domain"/>
    <property type="match status" value="1"/>
</dbReference>
<dbReference type="InterPro" id="IPR053843">
    <property type="entry name" value="DnaD_N"/>
</dbReference>
<evidence type="ECO:0000313" key="5">
    <source>
        <dbReference type="EMBL" id="KAF1301475.1"/>
    </source>
</evidence>
<comment type="similarity">
    <text evidence="1">Belongs to the DnaB/DnaD family.</text>
</comment>
<evidence type="ECO:0000313" key="6">
    <source>
        <dbReference type="Proteomes" id="UP000782705"/>
    </source>
</evidence>
<feature type="domain" description="DnaB/C C-terminal" evidence="3">
    <location>
        <begin position="128"/>
        <end position="200"/>
    </location>
</feature>
<dbReference type="InterPro" id="IPR006343">
    <property type="entry name" value="DnaB/C_C"/>
</dbReference>
<dbReference type="PANTHER" id="PTHR37293:SF6">
    <property type="entry name" value="DNA REPLICATION PROTEIN DNAD"/>
    <property type="match status" value="1"/>
</dbReference>
<evidence type="ECO:0000256" key="1">
    <source>
        <dbReference type="ARBA" id="ARBA00093462"/>
    </source>
</evidence>
<comment type="caution">
    <text evidence="5">The sequence shown here is derived from an EMBL/GenBank/DDBJ whole genome shotgun (WGS) entry which is preliminary data.</text>
</comment>
<dbReference type="InterPro" id="IPR053162">
    <property type="entry name" value="DnaD"/>
</dbReference>
<feature type="region of interest" description="Disordered" evidence="2">
    <location>
        <begin position="197"/>
        <end position="231"/>
    </location>
</feature>
<dbReference type="Pfam" id="PF07261">
    <property type="entry name" value="DnaB_2"/>
    <property type="match status" value="1"/>
</dbReference>
<dbReference type="NCBIfam" id="TIGR01446">
    <property type="entry name" value="DnaD_dom"/>
    <property type="match status" value="1"/>
</dbReference>
<reference evidence="5 6" key="1">
    <citation type="submission" date="2016-06" db="EMBL/GenBank/DDBJ databases">
        <title>Four novel species of enterococci isolated from chicken manure.</title>
        <authorList>
            <person name="Van Tyne D."/>
        </authorList>
    </citation>
    <scope>NUCLEOTIDE SEQUENCE [LARGE SCALE GENOMIC DNA]</scope>
    <source>
        <strain evidence="5 6">CU12B</strain>
    </source>
</reference>
<dbReference type="PANTHER" id="PTHR37293">
    <property type="entry name" value="PHAGE REPLICATION PROTEIN-RELATED"/>
    <property type="match status" value="1"/>
</dbReference>
<dbReference type="Gene3D" id="1.10.10.630">
    <property type="entry name" value="DnaD domain-like"/>
    <property type="match status" value="1"/>
</dbReference>
<dbReference type="EMBL" id="MAEL01000057">
    <property type="protein sequence ID" value="KAF1301475.1"/>
    <property type="molecule type" value="Genomic_DNA"/>
</dbReference>
<dbReference type="InterPro" id="IPR034829">
    <property type="entry name" value="DnaD-like_sf"/>
</dbReference>
<gene>
    <name evidence="5" type="ORF">BAU17_06010</name>
</gene>
<proteinExistence type="inferred from homology"/>
<protein>
    <submittedName>
        <fullName evidence="5">DNA replication protein DnaD</fullName>
    </submittedName>
</protein>
<keyword evidence="6" id="KW-1185">Reference proteome</keyword>
<evidence type="ECO:0000259" key="4">
    <source>
        <dbReference type="Pfam" id="PF21984"/>
    </source>
</evidence>